<evidence type="ECO:0000256" key="1">
    <source>
        <dbReference type="ARBA" id="ARBA00001971"/>
    </source>
</evidence>
<dbReference type="Gene3D" id="1.10.630.10">
    <property type="entry name" value="Cytochrome P450"/>
    <property type="match status" value="1"/>
</dbReference>
<evidence type="ECO:0000313" key="8">
    <source>
        <dbReference type="Proteomes" id="UP000245464"/>
    </source>
</evidence>
<comment type="similarity">
    <text evidence="2">Belongs to the cytochrome P450 family.</text>
</comment>
<dbReference type="CDD" id="cd00302">
    <property type="entry name" value="cytochrome_P450"/>
    <property type="match status" value="1"/>
</dbReference>
<dbReference type="Proteomes" id="UP000245464">
    <property type="component" value="Chromosome 2"/>
</dbReference>
<dbReference type="InterPro" id="IPR050529">
    <property type="entry name" value="CYP450_sterol_14alpha_dmase"/>
</dbReference>
<sequence>MALHDLVQYITTSPTLALLYGLAVFLPIYAVVHTFVIRPLPANAPQEIRDNYPISGAWGFWMRRWDWYRQRISQSQTGHFSFHVGSHPVVALSGDSGRQLNFESKDLGFAAGYAVLFGQTPAVDKYDDGHGRDHDVDNQFNRRLISLLKTEHFRRKLPTLISDVQEAIEAIQRDPSGITNPFESLYRVVFRFTIRMVGADEIGDDLEVLDEMLELFEMLENSATATAVMFPKFPSPAILKRTYAGGRLYMLIENIIKKRAASDEKHDDALQYMIDQGDRTFMIVKFIVGALFAGILNSGINAAWVMCYLASSPEWLAKTQEEVRNTAAKYARDPNAPLRYQLNDVPLDAWEAEFPIIDMCLRDSIRLNLLGTTFRKNTSGRAIPIGDSKEVIPPDAFVVYAAGDIHLNPEVYPNPYEWDPARYTPERAEDKRKLHGFLGWGAGRHPCLGMRFAKLEQNIITAYFIASFDFHLCDKSGNLVLDAPRVDFNRHSAHKPKNPPYLKVTPKEKE</sequence>
<dbReference type="PRINTS" id="PR00465">
    <property type="entry name" value="EP450IV"/>
</dbReference>
<dbReference type="AlphaFoldDB" id="A0A2W1DDG9"/>
<keyword evidence="3 6" id="KW-0349">Heme</keyword>
<keyword evidence="5 6" id="KW-0408">Iron</keyword>
<evidence type="ECO:0000256" key="6">
    <source>
        <dbReference type="PIRSR" id="PIRSR602403-1"/>
    </source>
</evidence>
<dbReference type="GeneID" id="6341623"/>
<reference evidence="7 8" key="1">
    <citation type="journal article" date="2018" name="BMC Genomics">
        <title>Comparative genomics of the wheat fungal pathogen Pyrenophora tritici-repentis reveals chromosomal variations and genome plasticity.</title>
        <authorList>
            <person name="Moolhuijzen P."/>
            <person name="See P.T."/>
            <person name="Hane J.K."/>
            <person name="Shi G."/>
            <person name="Liu Z."/>
            <person name="Oliver R.P."/>
            <person name="Moffat C.S."/>
        </authorList>
    </citation>
    <scope>NUCLEOTIDE SEQUENCE [LARGE SCALE GENOMIC DNA]</scope>
    <source>
        <strain evidence="7">M4</strain>
    </source>
</reference>
<dbReference type="Pfam" id="PF00067">
    <property type="entry name" value="p450"/>
    <property type="match status" value="1"/>
</dbReference>
<accession>A0A2W1DDG9</accession>
<dbReference type="InterPro" id="IPR002403">
    <property type="entry name" value="Cyt_P450_E_grp-IV"/>
</dbReference>
<comment type="cofactor">
    <cofactor evidence="1 6">
        <name>heme</name>
        <dbReference type="ChEBI" id="CHEBI:30413"/>
    </cofactor>
</comment>
<dbReference type="GO" id="GO:0004497">
    <property type="term" value="F:monooxygenase activity"/>
    <property type="evidence" value="ECO:0007669"/>
    <property type="project" value="InterPro"/>
</dbReference>
<feature type="binding site" description="axial binding residue" evidence="6">
    <location>
        <position position="447"/>
    </location>
    <ligand>
        <name>heme</name>
        <dbReference type="ChEBI" id="CHEBI:30413"/>
    </ligand>
    <ligandPart>
        <name>Fe</name>
        <dbReference type="ChEBI" id="CHEBI:18248"/>
    </ligandPart>
</feature>
<evidence type="ECO:0000256" key="4">
    <source>
        <dbReference type="ARBA" id="ARBA00022723"/>
    </source>
</evidence>
<keyword evidence="4 6" id="KW-0479">Metal-binding</keyword>
<comment type="caution">
    <text evidence="7">The sequence shown here is derived from an EMBL/GenBank/DDBJ whole genome shotgun (WGS) entry which is preliminary data.</text>
</comment>
<dbReference type="GO" id="GO:0016705">
    <property type="term" value="F:oxidoreductase activity, acting on paired donors, with incorporation or reduction of molecular oxygen"/>
    <property type="evidence" value="ECO:0007669"/>
    <property type="project" value="InterPro"/>
</dbReference>
<dbReference type="KEGG" id="ptrr:6341623"/>
<evidence type="ECO:0000313" key="7">
    <source>
        <dbReference type="EMBL" id="KAF7575397.1"/>
    </source>
</evidence>
<protein>
    <submittedName>
        <fullName evidence="7">CypX, Cytochrome P450</fullName>
    </submittedName>
</protein>
<dbReference type="InterPro" id="IPR036396">
    <property type="entry name" value="Cyt_P450_sf"/>
</dbReference>
<dbReference type="SUPFAM" id="SSF48264">
    <property type="entry name" value="Cytochrome P450"/>
    <property type="match status" value="1"/>
</dbReference>
<name>A0A2W1DDG9_9PLEO</name>
<evidence type="ECO:0000256" key="5">
    <source>
        <dbReference type="ARBA" id="ARBA00023004"/>
    </source>
</evidence>
<evidence type="ECO:0000256" key="2">
    <source>
        <dbReference type="ARBA" id="ARBA00010617"/>
    </source>
</evidence>
<dbReference type="GO" id="GO:0020037">
    <property type="term" value="F:heme binding"/>
    <property type="evidence" value="ECO:0007669"/>
    <property type="project" value="InterPro"/>
</dbReference>
<dbReference type="EMBL" id="NQIK02000002">
    <property type="protein sequence ID" value="KAF7575397.1"/>
    <property type="molecule type" value="Genomic_DNA"/>
</dbReference>
<evidence type="ECO:0000256" key="3">
    <source>
        <dbReference type="ARBA" id="ARBA00022617"/>
    </source>
</evidence>
<organism evidence="7 8">
    <name type="scientific">Pyrenophora tritici-repentis</name>
    <dbReference type="NCBI Taxonomy" id="45151"/>
    <lineage>
        <taxon>Eukaryota</taxon>
        <taxon>Fungi</taxon>
        <taxon>Dikarya</taxon>
        <taxon>Ascomycota</taxon>
        <taxon>Pezizomycotina</taxon>
        <taxon>Dothideomycetes</taxon>
        <taxon>Pleosporomycetidae</taxon>
        <taxon>Pleosporales</taxon>
        <taxon>Pleosporineae</taxon>
        <taxon>Pleosporaceae</taxon>
        <taxon>Pyrenophora</taxon>
    </lineage>
</organism>
<dbReference type="PANTHER" id="PTHR24304:SF2">
    <property type="entry name" value="24-HYDROXYCHOLESTEROL 7-ALPHA-HYDROXYLASE"/>
    <property type="match status" value="1"/>
</dbReference>
<gene>
    <name evidence="7" type="ORF">PtrM4_070210</name>
</gene>
<proteinExistence type="inferred from homology"/>
<dbReference type="RefSeq" id="XP_065964514.1">
    <property type="nucleotide sequence ID" value="XM_066105887.1"/>
</dbReference>
<dbReference type="InterPro" id="IPR001128">
    <property type="entry name" value="Cyt_P450"/>
</dbReference>
<dbReference type="PANTHER" id="PTHR24304">
    <property type="entry name" value="CYTOCHROME P450 FAMILY 7"/>
    <property type="match status" value="1"/>
</dbReference>
<dbReference type="GO" id="GO:0005506">
    <property type="term" value="F:iron ion binding"/>
    <property type="evidence" value="ECO:0007669"/>
    <property type="project" value="InterPro"/>
</dbReference>